<dbReference type="Gene3D" id="3.30.450.30">
    <property type="entry name" value="Dynein light chain 2a, cytoplasmic"/>
    <property type="match status" value="1"/>
</dbReference>
<protein>
    <submittedName>
        <fullName evidence="2">Roadblock/LC7 domain protein</fullName>
    </submittedName>
</protein>
<dbReference type="GO" id="GO:0032008">
    <property type="term" value="P:positive regulation of TOR signaling"/>
    <property type="evidence" value="ECO:0007669"/>
    <property type="project" value="InterPro"/>
</dbReference>
<evidence type="ECO:0000313" key="2">
    <source>
        <dbReference type="EMBL" id="RIH92748.1"/>
    </source>
</evidence>
<dbReference type="GO" id="GO:0060090">
    <property type="term" value="F:molecular adaptor activity"/>
    <property type="evidence" value="ECO:0007669"/>
    <property type="project" value="InterPro"/>
</dbReference>
<name>A0A399F931_9DEIN</name>
<comment type="caution">
    <text evidence="2">The sequence shown here is derived from an EMBL/GenBank/DDBJ whole genome shotgun (WGS) entry which is preliminary data.</text>
</comment>
<dbReference type="GO" id="GO:0005085">
    <property type="term" value="F:guanyl-nucleotide exchange factor activity"/>
    <property type="evidence" value="ECO:0007669"/>
    <property type="project" value="InterPro"/>
</dbReference>
<dbReference type="InterPro" id="IPR037587">
    <property type="entry name" value="LAMTOR2-like"/>
</dbReference>
<dbReference type="AlphaFoldDB" id="A0A399F931"/>
<accession>A0A399F931</accession>
<dbReference type="RefSeq" id="WP_119356790.1">
    <property type="nucleotide sequence ID" value="NZ_BJXM01000010.1"/>
</dbReference>
<dbReference type="Proteomes" id="UP000266178">
    <property type="component" value="Unassembled WGS sequence"/>
</dbReference>
<dbReference type="InterPro" id="IPR004942">
    <property type="entry name" value="Roadblock/LAMTOR2_dom"/>
</dbReference>
<organism evidence="2 3">
    <name type="scientific">Meiothermus granaticius NBRC 107808</name>
    <dbReference type="NCBI Taxonomy" id="1227551"/>
    <lineage>
        <taxon>Bacteria</taxon>
        <taxon>Thermotogati</taxon>
        <taxon>Deinococcota</taxon>
        <taxon>Deinococci</taxon>
        <taxon>Thermales</taxon>
        <taxon>Thermaceae</taxon>
        <taxon>Meiothermus</taxon>
    </lineage>
</organism>
<dbReference type="PANTHER" id="PTHR13323">
    <property type="entry name" value="LATE ENDOSOMAL/LYSOSOMAL MP1 INTERACTING PROTEIN"/>
    <property type="match status" value="1"/>
</dbReference>
<dbReference type="SMART" id="SM00960">
    <property type="entry name" value="Robl_LC7"/>
    <property type="match status" value="1"/>
</dbReference>
<reference evidence="2 3" key="1">
    <citation type="submission" date="2018-08" db="EMBL/GenBank/DDBJ databases">
        <title>Meiothermus granaticius genome AF-68 sequencing project.</title>
        <authorList>
            <person name="Da Costa M.S."/>
            <person name="Albuquerque L."/>
            <person name="Raposo P."/>
            <person name="Froufe H.J.C."/>
            <person name="Barroso C.S."/>
            <person name="Egas C."/>
        </authorList>
    </citation>
    <scope>NUCLEOTIDE SEQUENCE [LARGE SCALE GENOMIC DNA]</scope>
    <source>
        <strain evidence="2 3">AF-68</strain>
    </source>
</reference>
<proteinExistence type="predicted"/>
<evidence type="ECO:0000259" key="1">
    <source>
        <dbReference type="SMART" id="SM00960"/>
    </source>
</evidence>
<dbReference type="OrthoDB" id="3727201at2"/>
<dbReference type="EMBL" id="QWLB01000014">
    <property type="protein sequence ID" value="RIH92748.1"/>
    <property type="molecule type" value="Genomic_DNA"/>
</dbReference>
<sequence length="121" mass="12331">MSKQETLYQAINQLRASIPELRGAIVASSDGLAIAHSLSNGEDPNRVAAMAATALGLGKRISESLNAGSLTETSVSGTNAQIYLYAAGQKGVLAIVAPAGANIGLIHMEARETAKAVASIL</sequence>
<dbReference type="SUPFAM" id="SSF103196">
    <property type="entry name" value="Roadblock/LC7 domain"/>
    <property type="match status" value="1"/>
</dbReference>
<evidence type="ECO:0000313" key="3">
    <source>
        <dbReference type="Proteomes" id="UP000266178"/>
    </source>
</evidence>
<feature type="domain" description="Roadblock/LAMTOR2" evidence="1">
    <location>
        <begin position="8"/>
        <end position="97"/>
    </location>
</feature>
<gene>
    <name evidence="2" type="ORF">Mgrana_01286</name>
</gene>
<keyword evidence="3" id="KW-1185">Reference proteome</keyword>
<dbReference type="Pfam" id="PF03259">
    <property type="entry name" value="Robl_LC7"/>
    <property type="match status" value="1"/>
</dbReference>